<dbReference type="RefSeq" id="WP_146854314.1">
    <property type="nucleotide sequence ID" value="NZ_BKAG01000049.1"/>
</dbReference>
<evidence type="ECO:0000313" key="2">
    <source>
        <dbReference type="Proteomes" id="UP000321577"/>
    </source>
</evidence>
<dbReference type="InterPro" id="IPR010869">
    <property type="entry name" value="DUF1501"/>
</dbReference>
<sequence length="482" mass="52279">MKSPQSTRRRFLGQSACSAVSSIPMMNTLLNLQMAGKAAAQAPVSDYKTLVCFFLHGGMDSYNWLVPRDATRHGIYSATRGNLALGSGQVLPLNQSGGDGQLYGIHPSCTGIQQLFNGLGGDTNKRRAAFLTNVGTLIEPVTKAQYLAESVPLPKSLYSHSDQVDQWQTSVPQGLSQLSGWGGRLADLMHTTANGSTSIAMNISLAGNNLFQVGNNTTQFVVTNSGALRLSGEDQLSATHPLRLKNAAHKSIIEQTYGNMMQQSYAQLTKSSIELQEFFLQQFNNYNASAITGLFPANNWIGDNFLAAAKMIALRQALGLHRQTIFISHPGWDHHLELLDSQEEMLDTLDDAVFAFQRAIEQLGLQDSVVTFTASDFGRTLRSNGRGTDHAWGGNAMVMGGPVQGGRIYGTFPNLALESNDDTGYGGRLIPTTSVDQFFAELLRWFGVPAASMSTVLPNISHFYNVNSSSLPIGFLKPGMWS</sequence>
<dbReference type="EMBL" id="BKAG01000049">
    <property type="protein sequence ID" value="GEP45425.1"/>
    <property type="molecule type" value="Genomic_DNA"/>
</dbReference>
<evidence type="ECO:0000313" key="1">
    <source>
        <dbReference type="EMBL" id="GEP45425.1"/>
    </source>
</evidence>
<reference evidence="1 2" key="1">
    <citation type="submission" date="2019-07" db="EMBL/GenBank/DDBJ databases">
        <title>Whole genome shotgun sequence of Brevifollis gellanilyticus NBRC 108608.</title>
        <authorList>
            <person name="Hosoyama A."/>
            <person name="Uohara A."/>
            <person name="Ohji S."/>
            <person name="Ichikawa N."/>
        </authorList>
    </citation>
    <scope>NUCLEOTIDE SEQUENCE [LARGE SCALE GENOMIC DNA]</scope>
    <source>
        <strain evidence="1 2">NBRC 108608</strain>
    </source>
</reference>
<dbReference type="PANTHER" id="PTHR43737">
    <property type="entry name" value="BLL7424 PROTEIN"/>
    <property type="match status" value="1"/>
</dbReference>
<dbReference type="Proteomes" id="UP000321577">
    <property type="component" value="Unassembled WGS sequence"/>
</dbReference>
<name>A0A512MFB4_9BACT</name>
<protein>
    <recommendedName>
        <fullName evidence="3">DUF1501 domain-containing protein</fullName>
    </recommendedName>
</protein>
<accession>A0A512MFB4</accession>
<comment type="caution">
    <text evidence="1">The sequence shown here is derived from an EMBL/GenBank/DDBJ whole genome shotgun (WGS) entry which is preliminary data.</text>
</comment>
<dbReference type="AlphaFoldDB" id="A0A512MFB4"/>
<organism evidence="1 2">
    <name type="scientific">Brevifollis gellanilyticus</name>
    <dbReference type="NCBI Taxonomy" id="748831"/>
    <lineage>
        <taxon>Bacteria</taxon>
        <taxon>Pseudomonadati</taxon>
        <taxon>Verrucomicrobiota</taxon>
        <taxon>Verrucomicrobiia</taxon>
        <taxon>Verrucomicrobiales</taxon>
        <taxon>Verrucomicrobiaceae</taxon>
    </lineage>
</organism>
<dbReference type="Pfam" id="PF07394">
    <property type="entry name" value="DUF1501"/>
    <property type="match status" value="1"/>
</dbReference>
<dbReference type="PANTHER" id="PTHR43737:SF1">
    <property type="entry name" value="DUF1501 DOMAIN-CONTAINING PROTEIN"/>
    <property type="match status" value="1"/>
</dbReference>
<dbReference type="OrthoDB" id="9779968at2"/>
<dbReference type="InterPro" id="IPR006311">
    <property type="entry name" value="TAT_signal"/>
</dbReference>
<evidence type="ECO:0008006" key="3">
    <source>
        <dbReference type="Google" id="ProtNLM"/>
    </source>
</evidence>
<keyword evidence="2" id="KW-1185">Reference proteome</keyword>
<gene>
    <name evidence="1" type="ORF">BGE01nite_47160</name>
</gene>
<dbReference type="PROSITE" id="PS51318">
    <property type="entry name" value="TAT"/>
    <property type="match status" value="1"/>
</dbReference>
<proteinExistence type="predicted"/>